<feature type="region of interest" description="Disordered" evidence="10">
    <location>
        <begin position="1159"/>
        <end position="1197"/>
    </location>
</feature>
<feature type="transmembrane region" description="Helical" evidence="11">
    <location>
        <begin position="924"/>
        <end position="944"/>
    </location>
</feature>
<dbReference type="PROSITE" id="PS50005">
    <property type="entry name" value="TPR"/>
    <property type="match status" value="2"/>
</dbReference>
<evidence type="ECO:0000256" key="5">
    <source>
        <dbReference type="ARBA" id="ARBA00022737"/>
    </source>
</evidence>
<feature type="compositionally biased region" description="Acidic residues" evidence="10">
    <location>
        <begin position="231"/>
        <end position="240"/>
    </location>
</feature>
<feature type="compositionally biased region" description="Acidic residues" evidence="10">
    <location>
        <begin position="801"/>
        <end position="817"/>
    </location>
</feature>
<dbReference type="Pfam" id="PF02535">
    <property type="entry name" value="Zip"/>
    <property type="match status" value="1"/>
</dbReference>
<feature type="region of interest" description="Disordered" evidence="10">
    <location>
        <begin position="1074"/>
        <end position="1111"/>
    </location>
</feature>
<comment type="caution">
    <text evidence="13">The sequence shown here is derived from an EMBL/GenBank/DDBJ whole genome shotgun (WGS) entry which is preliminary data.</text>
</comment>
<feature type="region of interest" description="Disordered" evidence="10">
    <location>
        <begin position="199"/>
        <end position="253"/>
    </location>
</feature>
<keyword evidence="3" id="KW-0963">Cytoplasm</keyword>
<dbReference type="Gene3D" id="1.20.120.520">
    <property type="entry name" value="nmb1532 protein domain like"/>
    <property type="match status" value="1"/>
</dbReference>
<evidence type="ECO:0000256" key="10">
    <source>
        <dbReference type="SAM" id="MobiDB-lite"/>
    </source>
</evidence>
<feature type="transmembrane region" description="Helical" evidence="11">
    <location>
        <begin position="956"/>
        <end position="979"/>
    </location>
</feature>
<evidence type="ECO:0000313" key="13">
    <source>
        <dbReference type="EMBL" id="KAK4094616.1"/>
    </source>
</evidence>
<evidence type="ECO:0000256" key="8">
    <source>
        <dbReference type="ARBA" id="ARBA00023136"/>
    </source>
</evidence>
<dbReference type="Pfam" id="PF13432">
    <property type="entry name" value="TPR_16"/>
    <property type="match status" value="2"/>
</dbReference>
<feature type="transmembrane region" description="Helical" evidence="11">
    <location>
        <begin position="1000"/>
        <end position="1017"/>
    </location>
</feature>
<dbReference type="InterPro" id="IPR019734">
    <property type="entry name" value="TPR_rpt"/>
</dbReference>
<proteinExistence type="predicted"/>
<keyword evidence="5" id="KW-0677">Repeat</keyword>
<organism evidence="13 14">
    <name type="scientific">Purpureocillium lilacinum</name>
    <name type="common">Paecilomyces lilacinus</name>
    <dbReference type="NCBI Taxonomy" id="33203"/>
    <lineage>
        <taxon>Eukaryota</taxon>
        <taxon>Fungi</taxon>
        <taxon>Dikarya</taxon>
        <taxon>Ascomycota</taxon>
        <taxon>Pezizomycotina</taxon>
        <taxon>Sordariomycetes</taxon>
        <taxon>Hypocreomycetidae</taxon>
        <taxon>Hypocreales</taxon>
        <taxon>Ophiocordycipitaceae</taxon>
        <taxon>Purpureocillium</taxon>
    </lineage>
</organism>
<feature type="compositionally biased region" description="Basic and acidic residues" evidence="10">
    <location>
        <begin position="1102"/>
        <end position="1111"/>
    </location>
</feature>
<feature type="transmembrane region" description="Helical" evidence="11">
    <location>
        <begin position="648"/>
        <end position="672"/>
    </location>
</feature>
<feature type="transmembrane region" description="Helical" evidence="11">
    <location>
        <begin position="889"/>
        <end position="912"/>
    </location>
</feature>
<dbReference type="Pfam" id="PF17830">
    <property type="entry name" value="STI1-HOP_DP"/>
    <property type="match status" value="2"/>
</dbReference>
<dbReference type="SMART" id="SM00028">
    <property type="entry name" value="TPR"/>
    <property type="match status" value="9"/>
</dbReference>
<dbReference type="EMBL" id="JAWRVI010000003">
    <property type="protein sequence ID" value="KAK4094616.1"/>
    <property type="molecule type" value="Genomic_DNA"/>
</dbReference>
<name>A0ABR0CDU7_PURLI</name>
<reference evidence="13 14" key="1">
    <citation type="journal article" date="2024" name="Microbiol. Resour. Announc.">
        <title>Genome annotations for the ascomycete fungi Trichoderma harzianum, Trichoderma aggressivum, and Purpureocillium lilacinum.</title>
        <authorList>
            <person name="Beijen E.P.W."/>
            <person name="Ohm R.A."/>
        </authorList>
    </citation>
    <scope>NUCLEOTIDE SEQUENCE [LARGE SCALE GENOMIC DNA]</scope>
    <source>
        <strain evidence="13 14">CBS 150709</strain>
    </source>
</reference>
<evidence type="ECO:0000256" key="7">
    <source>
        <dbReference type="ARBA" id="ARBA00022989"/>
    </source>
</evidence>
<feature type="region of interest" description="Disordered" evidence="10">
    <location>
        <begin position="1239"/>
        <end position="1263"/>
    </location>
</feature>
<dbReference type="Gene3D" id="1.25.40.10">
    <property type="entry name" value="Tetratricopeptide repeat domain"/>
    <property type="match status" value="3"/>
</dbReference>
<dbReference type="Proteomes" id="UP001287286">
    <property type="component" value="Unassembled WGS sequence"/>
</dbReference>
<dbReference type="InterPro" id="IPR011990">
    <property type="entry name" value="TPR-like_helical_dom_sf"/>
</dbReference>
<dbReference type="PANTHER" id="PTHR22904">
    <property type="entry name" value="TPR REPEAT CONTAINING PROTEIN"/>
    <property type="match status" value="1"/>
</dbReference>
<feature type="repeat" description="TPR" evidence="9">
    <location>
        <begin position="4"/>
        <end position="37"/>
    </location>
</feature>
<dbReference type="InterPro" id="IPR012312">
    <property type="entry name" value="Hemerythrin-like"/>
</dbReference>
<feature type="domain" description="STI1" evidence="12">
    <location>
        <begin position="524"/>
        <end position="563"/>
    </location>
</feature>
<dbReference type="InterPro" id="IPR006636">
    <property type="entry name" value="STI1_HS-bd"/>
</dbReference>
<feature type="domain" description="STI1" evidence="12">
    <location>
        <begin position="140"/>
        <end position="179"/>
    </location>
</feature>
<evidence type="ECO:0000313" key="14">
    <source>
        <dbReference type="Proteomes" id="UP001287286"/>
    </source>
</evidence>
<dbReference type="SMART" id="SM00727">
    <property type="entry name" value="STI1"/>
    <property type="match status" value="2"/>
</dbReference>
<feature type="transmembrane region" description="Helical" evidence="11">
    <location>
        <begin position="613"/>
        <end position="636"/>
    </location>
</feature>
<dbReference type="Pfam" id="PF01814">
    <property type="entry name" value="Hemerythrin"/>
    <property type="match status" value="1"/>
</dbReference>
<evidence type="ECO:0000256" key="2">
    <source>
        <dbReference type="ARBA" id="ARBA00004496"/>
    </source>
</evidence>
<keyword evidence="8 11" id="KW-0472">Membrane</keyword>
<feature type="compositionally biased region" description="Low complexity" evidence="10">
    <location>
        <begin position="1074"/>
        <end position="1101"/>
    </location>
</feature>
<feature type="compositionally biased region" description="Low complexity" evidence="10">
    <location>
        <begin position="1239"/>
        <end position="1249"/>
    </location>
</feature>
<feature type="transmembrane region" description="Helical" evidence="11">
    <location>
        <begin position="864"/>
        <end position="883"/>
    </location>
</feature>
<dbReference type="Gene3D" id="1.10.260.100">
    <property type="match status" value="2"/>
</dbReference>
<keyword evidence="6 9" id="KW-0802">TPR repeat</keyword>
<gene>
    <name evidence="13" type="ORF">Purlil1_1221</name>
</gene>
<dbReference type="Pfam" id="PF13424">
    <property type="entry name" value="TPR_12"/>
    <property type="match status" value="1"/>
</dbReference>
<keyword evidence="14" id="KW-1185">Reference proteome</keyword>
<accession>A0ABR0CDU7</accession>
<feature type="repeat" description="TPR" evidence="9">
    <location>
        <begin position="324"/>
        <end position="357"/>
    </location>
</feature>
<protein>
    <recommendedName>
        <fullName evidence="12">STI1 domain-containing protein</fullName>
    </recommendedName>
</protein>
<dbReference type="CDD" id="cd12108">
    <property type="entry name" value="Hr-like"/>
    <property type="match status" value="1"/>
</dbReference>
<feature type="compositionally biased region" description="Low complexity" evidence="10">
    <location>
        <begin position="1160"/>
        <end position="1181"/>
    </location>
</feature>
<evidence type="ECO:0000256" key="6">
    <source>
        <dbReference type="ARBA" id="ARBA00022803"/>
    </source>
</evidence>
<feature type="region of interest" description="Disordered" evidence="10">
    <location>
        <begin position="778"/>
        <end position="853"/>
    </location>
</feature>
<evidence type="ECO:0000259" key="12">
    <source>
        <dbReference type="SMART" id="SM00727"/>
    </source>
</evidence>
<comment type="subcellular location">
    <subcellularLocation>
        <location evidence="2">Cytoplasm</location>
    </subcellularLocation>
    <subcellularLocation>
        <location evidence="1">Membrane</location>
        <topology evidence="1">Multi-pass membrane protein</topology>
    </subcellularLocation>
</comment>
<dbReference type="InterPro" id="IPR003689">
    <property type="entry name" value="ZIP"/>
</dbReference>
<evidence type="ECO:0000256" key="3">
    <source>
        <dbReference type="ARBA" id="ARBA00022490"/>
    </source>
</evidence>
<sequence>MASADELKALGNKAIAEKNFDDAIDKFTQAIALQPENHILYSNRSAAHASKKQWDDALKDAEKTTEIKPDWAKGWGRKGAALHGKGDLLGANDAYSEGLKHDANNAQLKSGLASVEKAMQQEAGGMGGDPAAGLGQMFNDPNMIQKLASNPKTASFLADPAFMAKLQSMKQNPANAQDLFSDPRMIQVLGVLMGVDMEMRDSDPTQDTPMTDAPSQAKKPEPAKKAPEPAPEPEEVDEDALEKKKKKEEADKEKALGTENYKKRNFDEAIAHYSKAWEIFKDITYLNNLGAAYYEKGDYDKCIEACTKAVEEGREIYADFKLIAKSYARIGSAYEKKGDHAQAIENFNRSLTEHRTPDVLSKLRATERAKTEADKKAYIDPAKAEEAREEGNKKFKETDFPGAVAAYTEMIKRAPEDPRGYSNRAAAFVKLFEFPSALEDCDAAIKRDPKFIRAYIRKAQAYFGMRKYSECVDACSEAQQVDQEHHNGANAREIEQQQKKAFGAMYSTRDNETEEQTRERLMQDPEIMSIMQDPVMQSILQQAQSDPKALQEHMRNPNVRTKIQKLIAAGVIRVGATWSSVSTDLLLQELRRRKEEGERPQCGSRKSGWYDTVAHIFALLLILTLSTLACGLPLISRRTTTGKRQRTIIFYCQHVGTGVLLATAFVHLLPTAFESLTDPCLPHFFSKGYKPLPGLVAMISAIIVVGVESYLTARGAGHSHSHAHGLFDESDGASSDGHFHDVDLNDNDAGGLSATRARGHRPADISLDDMEATQGLVAGVSPLPESTPAATPRNRKSTDREFDDGDSDLDLDMDELDPAPTSDNRNGPYASLKPNGVGSSRADVDAGLPPQTPEEQKRQLLQCLLLEAGILFHSVFIGMAISVATGPAFVVFLVAISFHQSFEGLALGSRIAAIQFPRGSIRPWLMVLAYGVTTPLGQAIGLAVHTMYDPASMGGLLVVGFMNAISSGLLLYAGLVQLLAEDFLTEKSYKVLKGRKRLHAYLAVCGGAVLMALRMYGQPTELASNSPPNCSPTRAPFPSLPLLKNTFPNFSSLSIIVIVFPVLLSSCLSQLHQSQPLSSPPVQLTRTGSSSSPSSQSATTSREGKETLNEGRIIELSGISRRHVEGLALGARRHGGVLGHRRGEALAVLVRGDAAGEAVGGPPDEAGARAGDAAGAAATGRKGWHTHSPKTIHTNQPIDDGDVLITAAQHMALLHNALIRGYNSIFLQAPHVLAPGEAAAANNDNSDSGSGSGSGSAEEDENEAAHFVGYARTWVKFLQNHHDDEEEVLFPELAAILKDETLWGDMKKEHESFLEDLRALDTHLAHLSANASAYSPGPLLQHLSALRAPLEQHLHHEVTLLASLATHPSAPARDSFAGAVAGETLMNWGKNSVSGTFDVVPFFLLNVDRTVADDGGRWANWPPMPEPVRWGLVNAAGAVRGGWWRFASCDAKGRPRELHAVRRAAERRRREQEGKAEL</sequence>
<feature type="transmembrane region" description="Helical" evidence="11">
    <location>
        <begin position="692"/>
        <end position="711"/>
    </location>
</feature>
<evidence type="ECO:0000256" key="11">
    <source>
        <dbReference type="SAM" id="Phobius"/>
    </source>
</evidence>
<evidence type="ECO:0000256" key="9">
    <source>
        <dbReference type="PROSITE-ProRule" id="PRU00339"/>
    </source>
</evidence>
<dbReference type="SUPFAM" id="SSF48452">
    <property type="entry name" value="TPR-like"/>
    <property type="match status" value="3"/>
</dbReference>
<evidence type="ECO:0000256" key="1">
    <source>
        <dbReference type="ARBA" id="ARBA00004141"/>
    </source>
</evidence>
<keyword evidence="4 11" id="KW-0812">Transmembrane</keyword>
<dbReference type="InterPro" id="IPR041243">
    <property type="entry name" value="STI1/HOP_DP"/>
</dbReference>
<keyword evidence="7 11" id="KW-1133">Transmembrane helix</keyword>
<dbReference type="PANTHER" id="PTHR22904:SF523">
    <property type="entry name" value="STRESS-INDUCED-PHOSPHOPROTEIN 1"/>
    <property type="match status" value="1"/>
</dbReference>
<evidence type="ECO:0000256" key="4">
    <source>
        <dbReference type="ARBA" id="ARBA00022692"/>
    </source>
</evidence>
<feature type="compositionally biased region" description="Basic and acidic residues" evidence="10">
    <location>
        <begin position="218"/>
        <end position="227"/>
    </location>
</feature>